<protein>
    <submittedName>
        <fullName evidence="2">Uncharacterized protein</fullName>
    </submittedName>
</protein>
<evidence type="ECO:0000313" key="2">
    <source>
        <dbReference type="EMBL" id="CBI03575.1"/>
    </source>
</evidence>
<reference evidence="2" key="1">
    <citation type="submission" date="2009-10" db="EMBL/GenBank/DDBJ databases">
        <title>Diversity of trophic interactions inside an arsenic-rich microbial ecosystem.</title>
        <authorList>
            <person name="Bertin P.N."/>
            <person name="Heinrich-Salmeron A."/>
            <person name="Pelletier E."/>
            <person name="Goulhen-Chollet F."/>
            <person name="Arsene-Ploetze F."/>
            <person name="Gallien S."/>
            <person name="Calteau A."/>
            <person name="Vallenet D."/>
            <person name="Casiot C."/>
            <person name="Chane-Woon-Ming B."/>
            <person name="Giloteaux L."/>
            <person name="Barakat M."/>
            <person name="Bonnefoy V."/>
            <person name="Bruneel O."/>
            <person name="Chandler M."/>
            <person name="Cleiss J."/>
            <person name="Duran R."/>
            <person name="Elbaz-Poulichet F."/>
            <person name="Fonknechten N."/>
            <person name="Lauga B."/>
            <person name="Mornico D."/>
            <person name="Ortet P."/>
            <person name="Schaeffer C."/>
            <person name="Siguier P."/>
            <person name="Alexander Thil Smith A."/>
            <person name="Van Dorsselaer A."/>
            <person name="Weissenbach J."/>
            <person name="Medigue C."/>
            <person name="Le Paslier D."/>
        </authorList>
    </citation>
    <scope>NUCLEOTIDE SEQUENCE</scope>
</reference>
<name>E6Q8P9_9ZZZZ</name>
<accession>E6Q8P9</accession>
<gene>
    <name evidence="2" type="ORF">CARN5_3049</name>
</gene>
<organism evidence="2">
    <name type="scientific">mine drainage metagenome</name>
    <dbReference type="NCBI Taxonomy" id="410659"/>
    <lineage>
        <taxon>unclassified sequences</taxon>
        <taxon>metagenomes</taxon>
        <taxon>ecological metagenomes</taxon>
    </lineage>
</organism>
<sequence length="96" mass="11147">MTPQTTAQRQAKYRAKRPFAGKDENGERRINTWVHTGTYLALERLARHHGITRREMLERLVVAEETRITATLVDEDLLDAYYDKATLRSNSESLRS</sequence>
<evidence type="ECO:0000256" key="1">
    <source>
        <dbReference type="SAM" id="MobiDB-lite"/>
    </source>
</evidence>
<proteinExistence type="predicted"/>
<comment type="caution">
    <text evidence="2">The sequence shown here is derived from an EMBL/GenBank/DDBJ whole genome shotgun (WGS) entry which is preliminary data.</text>
</comment>
<dbReference type="EMBL" id="CABP01000009">
    <property type="protein sequence ID" value="CBI03575.1"/>
    <property type="molecule type" value="Genomic_DNA"/>
</dbReference>
<feature type="region of interest" description="Disordered" evidence="1">
    <location>
        <begin position="1"/>
        <end position="24"/>
    </location>
</feature>
<dbReference type="AlphaFoldDB" id="E6Q8P9"/>